<feature type="region of interest" description="Disordered" evidence="1">
    <location>
        <begin position="108"/>
        <end position="140"/>
    </location>
</feature>
<protein>
    <submittedName>
        <fullName evidence="2">Uncharacterized protein</fullName>
    </submittedName>
</protein>
<reference evidence="2 3" key="1">
    <citation type="submission" date="2018-08" db="EMBL/GenBank/DDBJ databases">
        <title>Genome and evolution of the arbuscular mycorrhizal fungus Diversispora epigaea (formerly Glomus versiforme) and its bacterial endosymbionts.</title>
        <authorList>
            <person name="Sun X."/>
            <person name="Fei Z."/>
            <person name="Harrison M."/>
        </authorList>
    </citation>
    <scope>NUCLEOTIDE SEQUENCE [LARGE SCALE GENOMIC DNA]</scope>
    <source>
        <strain evidence="2 3">IT104</strain>
    </source>
</reference>
<gene>
    <name evidence="2" type="ORF">Glove_130g197</name>
</gene>
<proteinExistence type="predicted"/>
<evidence type="ECO:0000313" key="3">
    <source>
        <dbReference type="Proteomes" id="UP000266861"/>
    </source>
</evidence>
<comment type="caution">
    <text evidence="2">The sequence shown here is derived from an EMBL/GenBank/DDBJ whole genome shotgun (WGS) entry which is preliminary data.</text>
</comment>
<sequence length="164" mass="18692">MCSYNESKACARIIFIHSKDNNKVSKVFKGAKVFSPYTRGTLHRNKKGGYCKQSIEIKSSPTNVSTPKYSVICIKDSTTLHSSRNKFLRVIDNKDSFGISRRKRTIDPALSNNGFRGDSKRTATNQSKKKEGKTKYCFPDGNENHRAYKVSQFNNGYEKENNYL</sequence>
<dbReference type="Proteomes" id="UP000266861">
    <property type="component" value="Unassembled WGS sequence"/>
</dbReference>
<evidence type="ECO:0000256" key="1">
    <source>
        <dbReference type="SAM" id="MobiDB-lite"/>
    </source>
</evidence>
<name>A0A397J7M7_9GLOM</name>
<keyword evidence="3" id="KW-1185">Reference proteome</keyword>
<organism evidence="2 3">
    <name type="scientific">Diversispora epigaea</name>
    <dbReference type="NCBI Taxonomy" id="1348612"/>
    <lineage>
        <taxon>Eukaryota</taxon>
        <taxon>Fungi</taxon>
        <taxon>Fungi incertae sedis</taxon>
        <taxon>Mucoromycota</taxon>
        <taxon>Glomeromycotina</taxon>
        <taxon>Glomeromycetes</taxon>
        <taxon>Diversisporales</taxon>
        <taxon>Diversisporaceae</taxon>
        <taxon>Diversispora</taxon>
    </lineage>
</organism>
<accession>A0A397J7M7</accession>
<dbReference type="AlphaFoldDB" id="A0A397J7M7"/>
<evidence type="ECO:0000313" key="2">
    <source>
        <dbReference type="EMBL" id="RHZ81003.1"/>
    </source>
</evidence>
<dbReference type="EMBL" id="PQFF01000121">
    <property type="protein sequence ID" value="RHZ81003.1"/>
    <property type="molecule type" value="Genomic_DNA"/>
</dbReference>